<evidence type="ECO:0000313" key="3">
    <source>
        <dbReference type="Proteomes" id="UP000282423"/>
    </source>
</evidence>
<name>A0A420VRC6_9SPHI</name>
<dbReference type="RefSeq" id="WP_121126937.1">
    <property type="nucleotide sequence ID" value="NZ_CP158959.1"/>
</dbReference>
<accession>A0A420VRC6</accession>
<keyword evidence="1" id="KW-0472">Membrane</keyword>
<feature type="transmembrane region" description="Helical" evidence="1">
    <location>
        <begin position="115"/>
        <end position="135"/>
    </location>
</feature>
<reference evidence="2 3" key="1">
    <citation type="submission" date="2018-10" db="EMBL/GenBank/DDBJ databases">
        <title>Sphingobacterium sp. M05W1-28.</title>
        <authorList>
            <person name="Cai H."/>
        </authorList>
    </citation>
    <scope>NUCLEOTIDE SEQUENCE [LARGE SCALE GENOMIC DNA]</scope>
    <source>
        <strain evidence="2 3">M05W1-28</strain>
    </source>
</reference>
<dbReference type="EMBL" id="RBWS01000025">
    <property type="protein sequence ID" value="RKO68898.1"/>
    <property type="molecule type" value="Genomic_DNA"/>
</dbReference>
<dbReference type="Proteomes" id="UP000282423">
    <property type="component" value="Unassembled WGS sequence"/>
</dbReference>
<comment type="caution">
    <text evidence="2">The sequence shown here is derived from an EMBL/GenBank/DDBJ whole genome shotgun (WGS) entry which is preliminary data.</text>
</comment>
<feature type="transmembrane region" description="Helical" evidence="1">
    <location>
        <begin position="28"/>
        <end position="48"/>
    </location>
</feature>
<sequence length="269" mass="31128">MKTTFNFTRLGIGLREFYYLYRKDFRTMALLVFILAILGNLYPTSIFYEHIMRDSKETLSIDTAFKLISGKSVTFKQLIFIPGLLVIPVIFQYIKRIRTIVSRNLLPLSAWENTMVPILGTFVMLLVLFSEIYLLDTAIAQIYRQIFFKDAMELLAQNGQLYPYIDPYAYFNPIPLSFYLFSFSKLIVISIVVMIGLLSIWKINFLGLVGIFALIGGIYLVNMWLSVRTYNSDITALTYGSSMIQMIYQLFLLIIGLYTIKQLFKEGQV</sequence>
<evidence type="ECO:0000313" key="2">
    <source>
        <dbReference type="EMBL" id="RKO68898.1"/>
    </source>
</evidence>
<feature type="transmembrane region" description="Helical" evidence="1">
    <location>
        <begin position="176"/>
        <end position="198"/>
    </location>
</feature>
<keyword evidence="1" id="KW-1133">Transmembrane helix</keyword>
<feature type="transmembrane region" description="Helical" evidence="1">
    <location>
        <begin position="205"/>
        <end position="225"/>
    </location>
</feature>
<dbReference type="AlphaFoldDB" id="A0A420VRC6"/>
<organism evidence="2 3">
    <name type="scientific">Sphingobacterium puteale</name>
    <dbReference type="NCBI Taxonomy" id="2420510"/>
    <lineage>
        <taxon>Bacteria</taxon>
        <taxon>Pseudomonadati</taxon>
        <taxon>Bacteroidota</taxon>
        <taxon>Sphingobacteriia</taxon>
        <taxon>Sphingobacteriales</taxon>
        <taxon>Sphingobacteriaceae</taxon>
        <taxon>Sphingobacterium</taxon>
    </lineage>
</organism>
<keyword evidence="1" id="KW-0812">Transmembrane</keyword>
<keyword evidence="3" id="KW-1185">Reference proteome</keyword>
<gene>
    <name evidence="2" type="ORF">D7322_25155</name>
</gene>
<proteinExistence type="predicted"/>
<protein>
    <submittedName>
        <fullName evidence="2">Uncharacterized protein</fullName>
    </submittedName>
</protein>
<feature type="transmembrane region" description="Helical" evidence="1">
    <location>
        <begin position="237"/>
        <end position="260"/>
    </location>
</feature>
<evidence type="ECO:0000256" key="1">
    <source>
        <dbReference type="SAM" id="Phobius"/>
    </source>
</evidence>
<feature type="transmembrane region" description="Helical" evidence="1">
    <location>
        <begin position="75"/>
        <end position="94"/>
    </location>
</feature>